<dbReference type="PANTHER" id="PTHR21599:SF0">
    <property type="entry name" value="GLYCERATE KINASE"/>
    <property type="match status" value="1"/>
</dbReference>
<accession>A0A7Z0ADA3</accession>
<dbReference type="Gene3D" id="3.90.1510.10">
    <property type="entry name" value="Glycerate kinase, domain 2"/>
    <property type="match status" value="1"/>
</dbReference>
<organism evidence="5 6">
    <name type="scientific">Spelaeicoccus albus</name>
    <dbReference type="NCBI Taxonomy" id="1280376"/>
    <lineage>
        <taxon>Bacteria</taxon>
        <taxon>Bacillati</taxon>
        <taxon>Actinomycetota</taxon>
        <taxon>Actinomycetes</taxon>
        <taxon>Micrococcales</taxon>
        <taxon>Brevibacteriaceae</taxon>
        <taxon>Spelaeicoccus</taxon>
    </lineage>
</organism>
<evidence type="ECO:0000256" key="2">
    <source>
        <dbReference type="ARBA" id="ARBA00022679"/>
    </source>
</evidence>
<dbReference type="PANTHER" id="PTHR21599">
    <property type="entry name" value="GLYCERATE KINASE"/>
    <property type="match status" value="1"/>
</dbReference>
<dbReference type="InterPro" id="IPR018193">
    <property type="entry name" value="Glyc_kinase_flavodox-like_fold"/>
</dbReference>
<dbReference type="NCBIfam" id="TIGR00045">
    <property type="entry name" value="glycerate kinase"/>
    <property type="match status" value="1"/>
</dbReference>
<proteinExistence type="inferred from homology"/>
<dbReference type="Gene3D" id="3.40.50.10350">
    <property type="entry name" value="Glycerate kinase, domain 1"/>
    <property type="match status" value="1"/>
</dbReference>
<dbReference type="EMBL" id="JACBZP010000001">
    <property type="protein sequence ID" value="NYI67371.1"/>
    <property type="molecule type" value="Genomic_DNA"/>
</dbReference>
<evidence type="ECO:0000256" key="4">
    <source>
        <dbReference type="PIRNR" id="PIRNR006078"/>
    </source>
</evidence>
<name>A0A7Z0ADA3_9MICO</name>
<dbReference type="PIRSF" id="PIRSF006078">
    <property type="entry name" value="GlxK"/>
    <property type="match status" value="1"/>
</dbReference>
<dbReference type="InterPro" id="IPR018197">
    <property type="entry name" value="Glycerate_kinase_RE-like"/>
</dbReference>
<dbReference type="InterPro" id="IPR004381">
    <property type="entry name" value="Glycerate_kinase"/>
</dbReference>
<evidence type="ECO:0000256" key="3">
    <source>
        <dbReference type="ARBA" id="ARBA00022777"/>
    </source>
</evidence>
<comment type="similarity">
    <text evidence="1 4">Belongs to the glycerate kinase type-1 family.</text>
</comment>
<dbReference type="GO" id="GO:0031388">
    <property type="term" value="P:organic acid phosphorylation"/>
    <property type="evidence" value="ECO:0007669"/>
    <property type="project" value="UniProtKB-UniRule"/>
</dbReference>
<sequence>MAHVNEDAAHSPRIVVAPDKFKGSLDAAHVCAAVAAGIREIAPNARIASVPIADGGDGTVAAALAAGYVSKSETVTGPVGTPVEAEYALLGDTAVIEMATASGLALLSRDGLDALGATSRGTGELIKAALDAGARTLVLGIGGSATTDAGAGMLEALGVRIVTGDGSPVPPGGGGLAQAGRVDLTGLDSRLTDTEIVLATDVNNPLTGPDGAAAVYGPQKGADPHDVALLDDSLERFAGLVDAAAADRPGAGAAGGMGYAAMTVLGATMRQGVDVVLELVGFAEKFDGADLLVTGEGKLDRQTLSGKAPAGAAAFARDRGVPVVAVCGANELGDDDLAGASIRAVYSLVDVEPDLDVCLAEPTRLLTELGRRIAREQLRA</sequence>
<keyword evidence="6" id="KW-1185">Reference proteome</keyword>
<dbReference type="SUPFAM" id="SSF110738">
    <property type="entry name" value="Glycerate kinase I"/>
    <property type="match status" value="1"/>
</dbReference>
<reference evidence="5 6" key="1">
    <citation type="submission" date="2020-07" db="EMBL/GenBank/DDBJ databases">
        <title>Sequencing the genomes of 1000 actinobacteria strains.</title>
        <authorList>
            <person name="Klenk H.-P."/>
        </authorList>
    </citation>
    <scope>NUCLEOTIDE SEQUENCE [LARGE SCALE GENOMIC DNA]</scope>
    <source>
        <strain evidence="5 6">DSM 26341</strain>
    </source>
</reference>
<protein>
    <submittedName>
        <fullName evidence="5">Glycerate kinase</fullName>
        <ecNumber evidence="5">2.7.1.31</ecNumber>
    </submittedName>
</protein>
<dbReference type="EC" id="2.7.1.31" evidence="5"/>
<dbReference type="AlphaFoldDB" id="A0A7Z0ADA3"/>
<gene>
    <name evidence="5" type="ORF">BJY26_001677</name>
</gene>
<dbReference type="Pfam" id="PF02595">
    <property type="entry name" value="Gly_kinase"/>
    <property type="match status" value="1"/>
</dbReference>
<comment type="caution">
    <text evidence="5">The sequence shown here is derived from an EMBL/GenBank/DDBJ whole genome shotgun (WGS) entry which is preliminary data.</text>
</comment>
<evidence type="ECO:0000313" key="6">
    <source>
        <dbReference type="Proteomes" id="UP000539111"/>
    </source>
</evidence>
<evidence type="ECO:0000313" key="5">
    <source>
        <dbReference type="EMBL" id="NYI67371.1"/>
    </source>
</evidence>
<evidence type="ECO:0000256" key="1">
    <source>
        <dbReference type="ARBA" id="ARBA00006284"/>
    </source>
</evidence>
<dbReference type="InterPro" id="IPR036129">
    <property type="entry name" value="Glycerate_kinase_sf"/>
</dbReference>
<dbReference type="RefSeq" id="WP_179427292.1">
    <property type="nucleotide sequence ID" value="NZ_JACBZP010000001.1"/>
</dbReference>
<dbReference type="Proteomes" id="UP000539111">
    <property type="component" value="Unassembled WGS sequence"/>
</dbReference>
<keyword evidence="3 4" id="KW-0418">Kinase</keyword>
<keyword evidence="2 4" id="KW-0808">Transferase</keyword>
<dbReference type="GO" id="GO:0008887">
    <property type="term" value="F:glycerate kinase activity"/>
    <property type="evidence" value="ECO:0007669"/>
    <property type="project" value="UniProtKB-UniRule"/>
</dbReference>